<organism evidence="1">
    <name type="scientific">freshwater metagenome</name>
    <dbReference type="NCBI Taxonomy" id="449393"/>
    <lineage>
        <taxon>unclassified sequences</taxon>
        <taxon>metagenomes</taxon>
        <taxon>ecological metagenomes</taxon>
    </lineage>
</organism>
<evidence type="ECO:0000313" key="1">
    <source>
        <dbReference type="EMBL" id="CAB4952142.1"/>
    </source>
</evidence>
<accession>A0A6J7KD47</accession>
<dbReference type="Pfam" id="PF08811">
    <property type="entry name" value="DUF1800"/>
    <property type="match status" value="1"/>
</dbReference>
<gene>
    <name evidence="1" type="ORF">UFOPK3733_01941</name>
</gene>
<sequence>MSGQPPLLKFDDFRSQLENFLKKFGAGGSNANNGLNGNRYNEDDDPYTGRGRGHAVIPTGDVAALHVARRLTFGATPALVAEITSKGIPTWINEQLSPSSIDDSAMDPILACFPGLDLSAAQLKLSPYRGEATSNLAAATMARAVWSKRQLLELMVDFWTNHFNMDATNGTVRPFKPTDDLTVIRVNALSKFSDMLIAATKSPAMLTFLNNAQSRADGNFVPNENHARELMELHTVGIANGYTEADVFKVAHLLSGWTIAKTGEFTFDASKHDLGPAADGAPIVGWSRNGLTGVEAGESFLNHLSRQPSTARRIAFKLCVRFIGDYVSPSDAIVTKVADAFLANDTQIVPTLQELFKSNEFKASAGLKARRPFEFIAGTLRAANVSFDATQIASFKNLVNSRMNALGQPLFGWTFPNGYADADYKWVGSGSMIDRWNFARKVAVDGFTLSMFDIDQVLGSPAPKKVGAVITKIATAVLSEPLDPAVYDYILEATDLDPDMRWQSWYDARPLLAYILQSPQNQIR</sequence>
<name>A0A6J7KD47_9ZZZZ</name>
<dbReference type="AlphaFoldDB" id="A0A6J7KD47"/>
<reference evidence="1" key="1">
    <citation type="submission" date="2020-05" db="EMBL/GenBank/DDBJ databases">
        <authorList>
            <person name="Chiriac C."/>
            <person name="Salcher M."/>
            <person name="Ghai R."/>
            <person name="Kavagutti S V."/>
        </authorList>
    </citation>
    <scope>NUCLEOTIDE SEQUENCE</scope>
</reference>
<dbReference type="EMBL" id="CAFBNC010000134">
    <property type="protein sequence ID" value="CAB4952142.1"/>
    <property type="molecule type" value="Genomic_DNA"/>
</dbReference>
<protein>
    <submittedName>
        <fullName evidence="1">Unannotated protein</fullName>
    </submittedName>
</protein>
<dbReference type="InterPro" id="IPR014917">
    <property type="entry name" value="DUF1800"/>
</dbReference>
<proteinExistence type="predicted"/>